<keyword evidence="3" id="KW-1185">Reference proteome</keyword>
<feature type="compositionally biased region" description="Polar residues" evidence="1">
    <location>
        <begin position="217"/>
        <end position="226"/>
    </location>
</feature>
<reference evidence="2" key="1">
    <citation type="submission" date="2020-07" db="EMBL/GenBank/DDBJ databases">
        <authorList>
            <person name="Nieuwenhuis M."/>
            <person name="Van De Peppel L.J.J."/>
        </authorList>
    </citation>
    <scope>NUCLEOTIDE SEQUENCE</scope>
    <source>
        <strain evidence="2">AP01</strain>
        <tissue evidence="2">Mycelium</tissue>
    </source>
</reference>
<feature type="region of interest" description="Disordered" evidence="1">
    <location>
        <begin position="1"/>
        <end position="285"/>
    </location>
</feature>
<evidence type="ECO:0000313" key="2">
    <source>
        <dbReference type="EMBL" id="KAG5645692.1"/>
    </source>
</evidence>
<dbReference type="AlphaFoldDB" id="A0A9P7G7U7"/>
<feature type="compositionally biased region" description="Polar residues" evidence="1">
    <location>
        <begin position="125"/>
        <end position="135"/>
    </location>
</feature>
<dbReference type="EMBL" id="JABCKV010000034">
    <property type="protein sequence ID" value="KAG5645692.1"/>
    <property type="molecule type" value="Genomic_DNA"/>
</dbReference>
<protein>
    <submittedName>
        <fullName evidence="2">Uncharacterized protein</fullName>
    </submittedName>
</protein>
<feature type="compositionally biased region" description="Low complexity" evidence="1">
    <location>
        <begin position="1"/>
        <end position="21"/>
    </location>
</feature>
<comment type="caution">
    <text evidence="2">The sequence shown here is derived from an EMBL/GenBank/DDBJ whole genome shotgun (WGS) entry which is preliminary data.</text>
</comment>
<organism evidence="2 3">
    <name type="scientific">Asterophora parasitica</name>
    <dbReference type="NCBI Taxonomy" id="117018"/>
    <lineage>
        <taxon>Eukaryota</taxon>
        <taxon>Fungi</taxon>
        <taxon>Dikarya</taxon>
        <taxon>Basidiomycota</taxon>
        <taxon>Agaricomycotina</taxon>
        <taxon>Agaricomycetes</taxon>
        <taxon>Agaricomycetidae</taxon>
        <taxon>Agaricales</taxon>
        <taxon>Tricholomatineae</taxon>
        <taxon>Lyophyllaceae</taxon>
        <taxon>Asterophora</taxon>
    </lineage>
</organism>
<feature type="compositionally biased region" description="Polar residues" evidence="1">
    <location>
        <begin position="170"/>
        <end position="208"/>
    </location>
</feature>
<name>A0A9P7G7U7_9AGAR</name>
<feature type="compositionally biased region" description="Basic and acidic residues" evidence="1">
    <location>
        <begin position="75"/>
        <end position="85"/>
    </location>
</feature>
<proteinExistence type="predicted"/>
<feature type="compositionally biased region" description="Pro residues" evidence="1">
    <location>
        <begin position="24"/>
        <end position="35"/>
    </location>
</feature>
<evidence type="ECO:0000313" key="3">
    <source>
        <dbReference type="Proteomes" id="UP000775547"/>
    </source>
</evidence>
<gene>
    <name evidence="2" type="ORF">DXG03_005530</name>
</gene>
<evidence type="ECO:0000256" key="1">
    <source>
        <dbReference type="SAM" id="MobiDB-lite"/>
    </source>
</evidence>
<sequence>MPNSSSISAAQRQRRATTGSTPPIHVPPAATPSSPPKIRRRNSAPSSPSTLGVEAQLPAYFQQDLSAAKHASRSSIDHSFREPARHPSSRKKPLPATHIYASGYDRSLPRIPSEYSDQPPAAYSVETQESSSNAMPSAHRPAFEHTEQQSFTEKQWNAAAHMSGPVNVGRSASRTGYAHQSYTQSPYPSDNYNDVTHTTPYPSKTIGSMPNPHQKPQAATHSSSYVVHNAPRAPSTHQSSSTHRPLAATSDFSSYAPDSAPKPQPPSSRRPRLSGCVEATLGSAV</sequence>
<accession>A0A9P7G7U7</accession>
<reference evidence="2" key="2">
    <citation type="submission" date="2021-10" db="EMBL/GenBank/DDBJ databases">
        <title>Phylogenomics reveals ancestral predisposition of the termite-cultivated fungus Termitomyces towards a domesticated lifestyle.</title>
        <authorList>
            <person name="Auxier B."/>
            <person name="Grum-Grzhimaylo A."/>
            <person name="Cardenas M.E."/>
            <person name="Lodge J.D."/>
            <person name="Laessoe T."/>
            <person name="Pedersen O."/>
            <person name="Smith M.E."/>
            <person name="Kuyper T.W."/>
            <person name="Franco-Molano E.A."/>
            <person name="Baroni T.J."/>
            <person name="Aanen D.K."/>
        </authorList>
    </citation>
    <scope>NUCLEOTIDE SEQUENCE</scope>
    <source>
        <strain evidence="2">AP01</strain>
        <tissue evidence="2">Mycelium</tissue>
    </source>
</reference>
<dbReference type="Proteomes" id="UP000775547">
    <property type="component" value="Unassembled WGS sequence"/>
</dbReference>